<dbReference type="InterPro" id="IPR023576">
    <property type="entry name" value="UbiE/COQ5_MeTrFase_CS"/>
</dbReference>
<dbReference type="AlphaFoldDB" id="A0A9W8LWA9"/>
<keyword evidence="4" id="KW-0999">Mitochondrion inner membrane</keyword>
<evidence type="ECO:0000256" key="4">
    <source>
        <dbReference type="HAMAP-Rule" id="MF_03191"/>
    </source>
</evidence>
<dbReference type="CDD" id="cd02440">
    <property type="entry name" value="AdoMet_MTases"/>
    <property type="match status" value="1"/>
</dbReference>
<feature type="binding site" evidence="4">
    <location>
        <position position="125"/>
    </location>
    <ligand>
        <name>S-adenosyl-L-methionine</name>
        <dbReference type="ChEBI" id="CHEBI:59789"/>
    </ligand>
</feature>
<feature type="compositionally biased region" description="Polar residues" evidence="5">
    <location>
        <begin position="1"/>
        <end position="11"/>
    </location>
</feature>
<evidence type="ECO:0000256" key="3">
    <source>
        <dbReference type="ARBA" id="ARBA00022691"/>
    </source>
</evidence>
<comment type="subunit">
    <text evidence="4">Component of a multi-subunit COQ enzyme complex, composed of at least COQ3, COQ4, COQ5, COQ6, COQ7 and COQ9.</text>
</comment>
<dbReference type="PROSITE" id="PS01184">
    <property type="entry name" value="UBIE_2"/>
    <property type="match status" value="1"/>
</dbReference>
<evidence type="ECO:0000256" key="2">
    <source>
        <dbReference type="ARBA" id="ARBA00022679"/>
    </source>
</evidence>
<name>A0A9W8LWA9_9FUNG</name>
<evidence type="ECO:0000313" key="7">
    <source>
        <dbReference type="Proteomes" id="UP001140094"/>
    </source>
</evidence>
<protein>
    <recommendedName>
        <fullName evidence="4">2-methoxy-6-polyprenyl-1,4-benzoquinol methylase, mitochondrial</fullName>
        <ecNumber evidence="4">2.1.1.201</ecNumber>
    </recommendedName>
    <alternativeName>
        <fullName evidence="4">Ubiquinone biosynthesis methyltransferase COQ5</fullName>
    </alternativeName>
</protein>
<dbReference type="HAMAP" id="MF_01813">
    <property type="entry name" value="MenG_UbiE_methyltr"/>
    <property type="match status" value="1"/>
</dbReference>
<comment type="function">
    <text evidence="4">Methyltransferase required for the conversion of 2-polyprenyl-6-methoxy-1,4-benzoquinol (DDMQH2) to 2-polyprenyl-3-methyl-6-methoxy-1,4-benzoquinol (DMQH2).</text>
</comment>
<keyword evidence="4" id="KW-0496">Mitochondrion</keyword>
<dbReference type="PANTHER" id="PTHR43591">
    <property type="entry name" value="METHYLTRANSFERASE"/>
    <property type="match status" value="1"/>
</dbReference>
<comment type="subcellular location">
    <subcellularLocation>
        <location evidence="4">Mitochondrion inner membrane</location>
        <topology evidence="4">Peripheral membrane protein</topology>
        <orientation evidence="4">Matrix side</orientation>
    </subcellularLocation>
</comment>
<dbReference type="EC" id="2.1.1.201" evidence="4"/>
<dbReference type="GO" id="GO:0031314">
    <property type="term" value="C:extrinsic component of mitochondrial inner membrane"/>
    <property type="evidence" value="ECO:0007669"/>
    <property type="project" value="UniProtKB-UniRule"/>
</dbReference>
<keyword evidence="3 4" id="KW-0949">S-adenosyl-L-methionine</keyword>
<accession>A0A9W8LWA9</accession>
<sequence length="289" mass="32508">MSSRQLSTPSLPKQKPASVSKPSQSPALSTAAGTVLYTDTVPIDAKEKIMDSVYCKVADKYDSVTDVMSFYMNKVWKQWFVERMKPIPGEKLLDVAGGTCEIAKRYLTYQDEVNGDSTSTVHVVDFNKDMLRVGQHRLADTQWIKDNRVTFAQGNAEDLVDIADNSMDAYSISAGMHNLPHPEKAVQEAYRVLKPGGRFACLEYGNVDVPIFGHIIRWYWDNMLPAIGGWLANDRPSYERLARSVRSFPHQKQFSQAIRRAGFHLPGKGYELYQCGMMVVYIATKPLNA</sequence>
<dbReference type="InterPro" id="IPR004033">
    <property type="entry name" value="UbiE/COQ5_MeTrFase"/>
</dbReference>
<evidence type="ECO:0000256" key="1">
    <source>
        <dbReference type="ARBA" id="ARBA00022603"/>
    </source>
</evidence>
<comment type="caution">
    <text evidence="6">The sequence shown here is derived from an EMBL/GenBank/DDBJ whole genome shotgun (WGS) entry which is preliminary data.</text>
</comment>
<evidence type="ECO:0000256" key="5">
    <source>
        <dbReference type="SAM" id="MobiDB-lite"/>
    </source>
</evidence>
<keyword evidence="4" id="KW-0831">Ubiquinone biosynthesis</keyword>
<dbReference type="PANTHER" id="PTHR43591:SF24">
    <property type="entry name" value="2-METHOXY-6-POLYPRENYL-1,4-BENZOQUINOL METHYLASE, MITOCHONDRIAL"/>
    <property type="match status" value="1"/>
</dbReference>
<dbReference type="NCBIfam" id="TIGR01934">
    <property type="entry name" value="MenG_MenH_UbiE"/>
    <property type="match status" value="1"/>
</dbReference>
<dbReference type="Pfam" id="PF01209">
    <property type="entry name" value="Ubie_methyltran"/>
    <property type="match status" value="1"/>
</dbReference>
<evidence type="ECO:0000313" key="6">
    <source>
        <dbReference type="EMBL" id="KAJ2807867.1"/>
    </source>
</evidence>
<keyword evidence="2 4" id="KW-0808">Transferase</keyword>
<feature type="binding site" evidence="4">
    <location>
        <position position="99"/>
    </location>
    <ligand>
        <name>S-adenosyl-L-methionine</name>
        <dbReference type="ChEBI" id="CHEBI:59789"/>
    </ligand>
</feature>
<comment type="catalytic activity">
    <reaction evidence="4">
        <text>a 2-methoxy-6-(all-trans-polyprenyl)benzene-1,4-diol + S-adenosyl-L-methionine = a 5-methoxy-2-methyl-3-(all-trans-polyprenyl)benzene-1,4-diol + S-adenosyl-L-homocysteine + H(+)</text>
        <dbReference type="Rhea" id="RHEA:28286"/>
        <dbReference type="Rhea" id="RHEA-COMP:10858"/>
        <dbReference type="Rhea" id="RHEA-COMP:10859"/>
        <dbReference type="ChEBI" id="CHEBI:15378"/>
        <dbReference type="ChEBI" id="CHEBI:57856"/>
        <dbReference type="ChEBI" id="CHEBI:59789"/>
        <dbReference type="ChEBI" id="CHEBI:84166"/>
        <dbReference type="ChEBI" id="CHEBI:84167"/>
        <dbReference type="EC" id="2.1.1.201"/>
    </reaction>
</comment>
<dbReference type="OrthoDB" id="6329284at2759"/>
<dbReference type="PROSITE" id="PS51608">
    <property type="entry name" value="SAM_MT_UBIE"/>
    <property type="match status" value="1"/>
</dbReference>
<feature type="binding site" evidence="4">
    <location>
        <begin position="155"/>
        <end position="156"/>
    </location>
    <ligand>
        <name>S-adenosyl-L-methionine</name>
        <dbReference type="ChEBI" id="CHEBI:59789"/>
    </ligand>
</feature>
<comment type="pathway">
    <text evidence="4">Cofactor biosynthesis; ubiquinone biosynthesis.</text>
</comment>
<feature type="binding site" evidence="4">
    <location>
        <position position="173"/>
    </location>
    <ligand>
        <name>S-adenosyl-L-methionine</name>
        <dbReference type="ChEBI" id="CHEBI:59789"/>
    </ligand>
</feature>
<feature type="region of interest" description="Disordered" evidence="5">
    <location>
        <begin position="1"/>
        <end position="27"/>
    </location>
</feature>
<comment type="similarity">
    <text evidence="4">Belongs to the class I-like SAM-binding methyltransferase superfamily. MenG/UbiE family.</text>
</comment>
<dbReference type="GO" id="GO:0008425">
    <property type="term" value="F:2-methoxy-6-polyprenyl-1,4-benzoquinol methyltransferase activity"/>
    <property type="evidence" value="ECO:0007669"/>
    <property type="project" value="UniProtKB-UniRule"/>
</dbReference>
<proteinExistence type="inferred from homology"/>
<dbReference type="Proteomes" id="UP001140094">
    <property type="component" value="Unassembled WGS sequence"/>
</dbReference>
<keyword evidence="7" id="KW-1185">Reference proteome</keyword>
<dbReference type="SUPFAM" id="SSF53335">
    <property type="entry name" value="S-adenosyl-L-methionine-dependent methyltransferases"/>
    <property type="match status" value="1"/>
</dbReference>
<reference evidence="6" key="1">
    <citation type="submission" date="2022-07" db="EMBL/GenBank/DDBJ databases">
        <title>Phylogenomic reconstructions and comparative analyses of Kickxellomycotina fungi.</title>
        <authorList>
            <person name="Reynolds N.K."/>
            <person name="Stajich J.E."/>
            <person name="Barry K."/>
            <person name="Grigoriev I.V."/>
            <person name="Crous P."/>
            <person name="Smith M.E."/>
        </authorList>
    </citation>
    <scope>NUCLEOTIDE SEQUENCE</scope>
    <source>
        <strain evidence="6">NRRL 1565</strain>
    </source>
</reference>
<gene>
    <name evidence="6" type="primary">COQ5_1</name>
    <name evidence="4" type="synonym">COQ5</name>
    <name evidence="6" type="ORF">H4R20_001104</name>
</gene>
<organism evidence="6 7">
    <name type="scientific">Coemansia guatemalensis</name>
    <dbReference type="NCBI Taxonomy" id="2761395"/>
    <lineage>
        <taxon>Eukaryota</taxon>
        <taxon>Fungi</taxon>
        <taxon>Fungi incertae sedis</taxon>
        <taxon>Zoopagomycota</taxon>
        <taxon>Kickxellomycotina</taxon>
        <taxon>Kickxellomycetes</taxon>
        <taxon>Kickxellales</taxon>
        <taxon>Kickxellaceae</taxon>
        <taxon>Coemansia</taxon>
    </lineage>
</organism>
<dbReference type="InterPro" id="IPR029063">
    <property type="entry name" value="SAM-dependent_MTases_sf"/>
</dbReference>
<keyword evidence="4" id="KW-0472">Membrane</keyword>
<dbReference type="Gene3D" id="3.40.50.150">
    <property type="entry name" value="Vaccinia Virus protein VP39"/>
    <property type="match status" value="1"/>
</dbReference>
<keyword evidence="1 4" id="KW-0489">Methyltransferase</keyword>
<dbReference type="GO" id="GO:0032259">
    <property type="term" value="P:methylation"/>
    <property type="evidence" value="ECO:0007669"/>
    <property type="project" value="UniProtKB-KW"/>
</dbReference>
<dbReference type="EMBL" id="JANBUO010000080">
    <property type="protein sequence ID" value="KAJ2807867.1"/>
    <property type="molecule type" value="Genomic_DNA"/>
</dbReference>